<dbReference type="RefSeq" id="WP_006165901.1">
    <property type="nucleotide sequence ID" value="NZ_AOIN01000021.1"/>
</dbReference>
<dbReference type="InterPro" id="IPR037185">
    <property type="entry name" value="EmrE-like"/>
</dbReference>
<feature type="transmembrane region" description="Helical" evidence="5">
    <location>
        <begin position="95"/>
        <end position="115"/>
    </location>
</feature>
<feature type="transmembrane region" description="Helical" evidence="5">
    <location>
        <begin position="183"/>
        <end position="206"/>
    </location>
</feature>
<keyword evidence="8" id="KW-1185">Reference proteome</keyword>
<protein>
    <recommendedName>
        <fullName evidence="6">EamA domain-containing protein</fullName>
    </recommendedName>
</protein>
<dbReference type="Gene3D" id="1.10.3730.20">
    <property type="match status" value="1"/>
</dbReference>
<dbReference type="GO" id="GO:0016020">
    <property type="term" value="C:membrane"/>
    <property type="evidence" value="ECO:0007669"/>
    <property type="project" value="UniProtKB-SubCell"/>
</dbReference>
<evidence type="ECO:0000256" key="3">
    <source>
        <dbReference type="ARBA" id="ARBA00022989"/>
    </source>
</evidence>
<keyword evidence="2 5" id="KW-0812">Transmembrane</keyword>
<dbReference type="AlphaFoldDB" id="M0B607"/>
<comment type="subcellular location">
    <subcellularLocation>
        <location evidence="1">Membrane</location>
        <topology evidence="1">Multi-pass membrane protein</topology>
    </subcellularLocation>
</comment>
<name>M0B607_9EURY</name>
<comment type="caution">
    <text evidence="7">The sequence shown here is derived from an EMBL/GenBank/DDBJ whole genome shotgun (WGS) entry which is preliminary data.</text>
</comment>
<dbReference type="EMBL" id="AOIN01000021">
    <property type="protein sequence ID" value="ELZ05054.1"/>
    <property type="molecule type" value="Genomic_DNA"/>
</dbReference>
<evidence type="ECO:0000313" key="7">
    <source>
        <dbReference type="EMBL" id="ELZ05054.1"/>
    </source>
</evidence>
<dbReference type="PANTHER" id="PTHR32322:SF2">
    <property type="entry name" value="EAMA DOMAIN-CONTAINING PROTEIN"/>
    <property type="match status" value="1"/>
</dbReference>
<feature type="domain" description="EamA" evidence="6">
    <location>
        <begin position="157"/>
        <end position="291"/>
    </location>
</feature>
<proteinExistence type="predicted"/>
<evidence type="ECO:0000256" key="2">
    <source>
        <dbReference type="ARBA" id="ARBA00022692"/>
    </source>
</evidence>
<dbReference type="Proteomes" id="UP000011693">
    <property type="component" value="Unassembled WGS sequence"/>
</dbReference>
<dbReference type="InterPro" id="IPR050638">
    <property type="entry name" value="AA-Vitamin_Transporters"/>
</dbReference>
<keyword evidence="3 5" id="KW-1133">Transmembrane helix</keyword>
<dbReference type="Pfam" id="PF00892">
    <property type="entry name" value="EamA"/>
    <property type="match status" value="2"/>
</dbReference>
<organism evidence="7 8">
    <name type="scientific">Natrialba chahannaoensis JCM 10990</name>
    <dbReference type="NCBI Taxonomy" id="1227492"/>
    <lineage>
        <taxon>Archaea</taxon>
        <taxon>Methanobacteriati</taxon>
        <taxon>Methanobacteriota</taxon>
        <taxon>Stenosarchaea group</taxon>
        <taxon>Halobacteria</taxon>
        <taxon>Halobacteriales</taxon>
        <taxon>Natrialbaceae</taxon>
        <taxon>Natrialba</taxon>
    </lineage>
</organism>
<feature type="transmembrane region" description="Helical" evidence="5">
    <location>
        <begin position="152"/>
        <end position="171"/>
    </location>
</feature>
<feature type="transmembrane region" description="Helical" evidence="5">
    <location>
        <begin position="121"/>
        <end position="140"/>
    </location>
</feature>
<dbReference type="PATRIC" id="fig|1227492.4.peg.548"/>
<feature type="transmembrane region" description="Helical" evidence="5">
    <location>
        <begin position="6"/>
        <end position="29"/>
    </location>
</feature>
<evidence type="ECO:0000256" key="4">
    <source>
        <dbReference type="ARBA" id="ARBA00023136"/>
    </source>
</evidence>
<feature type="transmembrane region" description="Helical" evidence="5">
    <location>
        <begin position="245"/>
        <end position="265"/>
    </location>
</feature>
<feature type="transmembrane region" description="Helical" evidence="5">
    <location>
        <begin position="36"/>
        <end position="57"/>
    </location>
</feature>
<dbReference type="SUPFAM" id="SSF103481">
    <property type="entry name" value="Multidrug resistance efflux transporter EmrE"/>
    <property type="match status" value="2"/>
</dbReference>
<sequence length="294" mass="31094">MIDLPLPILFALGTAFAFATSSVLVRFGVERSTPMAALAVTVTVNVVVLWTISLARYDVTVDLWAWRYFILAGIFAPVLGRLCNYVGLERVGVNLTLPISNSNPLVVVILAIVFLGESLSVRGQFGAVATIVGGILLASATRGEDREMAIRYRDLLFPVAGAVIYGTVQLFRKAGTDLVPAPAVGAAVNLTTSLIVVMLILAAVPSQRAQLAIPRNDLLYFSLSGIASSLGLVSLYAALHSGNVVMVTPILNATPLFALGLTYAFLREHEPFSVQVLTGTVSIVIGVVLLALTA</sequence>
<evidence type="ECO:0000256" key="1">
    <source>
        <dbReference type="ARBA" id="ARBA00004141"/>
    </source>
</evidence>
<dbReference type="STRING" id="1227492.C482_02831"/>
<feature type="transmembrane region" description="Helical" evidence="5">
    <location>
        <begin position="272"/>
        <end position="292"/>
    </location>
</feature>
<accession>M0B607</accession>
<feature type="transmembrane region" description="Helical" evidence="5">
    <location>
        <begin position="218"/>
        <end position="239"/>
    </location>
</feature>
<feature type="domain" description="EamA" evidence="6">
    <location>
        <begin position="7"/>
        <end position="137"/>
    </location>
</feature>
<dbReference type="OrthoDB" id="282690at2157"/>
<gene>
    <name evidence="7" type="ORF">C482_02831</name>
</gene>
<keyword evidence="4 5" id="KW-0472">Membrane</keyword>
<feature type="transmembrane region" description="Helical" evidence="5">
    <location>
        <begin position="63"/>
        <end position="83"/>
    </location>
</feature>
<reference evidence="7 8" key="1">
    <citation type="journal article" date="2014" name="PLoS Genet.">
        <title>Phylogenetically driven sequencing of extremely halophilic archaea reveals strategies for static and dynamic osmo-response.</title>
        <authorList>
            <person name="Becker E.A."/>
            <person name="Seitzer P.M."/>
            <person name="Tritt A."/>
            <person name="Larsen D."/>
            <person name="Krusor M."/>
            <person name="Yao A.I."/>
            <person name="Wu D."/>
            <person name="Madern D."/>
            <person name="Eisen J.A."/>
            <person name="Darling A.E."/>
            <person name="Facciotti M.T."/>
        </authorList>
    </citation>
    <scope>NUCLEOTIDE SEQUENCE [LARGE SCALE GENOMIC DNA]</scope>
    <source>
        <strain evidence="7 8">JCM 10990</strain>
    </source>
</reference>
<dbReference type="InterPro" id="IPR000620">
    <property type="entry name" value="EamA_dom"/>
</dbReference>
<dbReference type="PANTHER" id="PTHR32322">
    <property type="entry name" value="INNER MEMBRANE TRANSPORTER"/>
    <property type="match status" value="1"/>
</dbReference>
<evidence type="ECO:0000313" key="8">
    <source>
        <dbReference type="Proteomes" id="UP000011693"/>
    </source>
</evidence>
<evidence type="ECO:0000256" key="5">
    <source>
        <dbReference type="SAM" id="Phobius"/>
    </source>
</evidence>
<evidence type="ECO:0000259" key="6">
    <source>
        <dbReference type="Pfam" id="PF00892"/>
    </source>
</evidence>